<feature type="region of interest" description="Disordered" evidence="1">
    <location>
        <begin position="470"/>
        <end position="502"/>
    </location>
</feature>
<dbReference type="Proteomes" id="UP001054902">
    <property type="component" value="Unassembled WGS sequence"/>
</dbReference>
<accession>A0AAD3GZ80</accession>
<feature type="compositionally biased region" description="Pro residues" evidence="1">
    <location>
        <begin position="203"/>
        <end position="214"/>
    </location>
</feature>
<organism evidence="2 3">
    <name type="scientific">Chaetoceros tenuissimus</name>
    <dbReference type="NCBI Taxonomy" id="426638"/>
    <lineage>
        <taxon>Eukaryota</taxon>
        <taxon>Sar</taxon>
        <taxon>Stramenopiles</taxon>
        <taxon>Ochrophyta</taxon>
        <taxon>Bacillariophyta</taxon>
        <taxon>Coscinodiscophyceae</taxon>
        <taxon>Chaetocerotophycidae</taxon>
        <taxon>Chaetocerotales</taxon>
        <taxon>Chaetocerotaceae</taxon>
        <taxon>Chaetoceros</taxon>
    </lineage>
</organism>
<name>A0AAD3GZ80_9STRA</name>
<feature type="compositionally biased region" description="Polar residues" evidence="1">
    <location>
        <begin position="243"/>
        <end position="272"/>
    </location>
</feature>
<feature type="region of interest" description="Disordered" evidence="1">
    <location>
        <begin position="162"/>
        <end position="281"/>
    </location>
</feature>
<reference evidence="2 3" key="1">
    <citation type="journal article" date="2021" name="Sci. Rep.">
        <title>The genome of the diatom Chaetoceros tenuissimus carries an ancient integrated fragment of an extant virus.</title>
        <authorList>
            <person name="Hongo Y."/>
            <person name="Kimura K."/>
            <person name="Takaki Y."/>
            <person name="Yoshida Y."/>
            <person name="Baba S."/>
            <person name="Kobayashi G."/>
            <person name="Nagasaki K."/>
            <person name="Hano T."/>
            <person name="Tomaru Y."/>
        </authorList>
    </citation>
    <scope>NUCLEOTIDE SEQUENCE [LARGE SCALE GENOMIC DNA]</scope>
    <source>
        <strain evidence="2 3">NIES-3715</strain>
    </source>
</reference>
<gene>
    <name evidence="2" type="ORF">CTEN210_00905</name>
</gene>
<dbReference type="AlphaFoldDB" id="A0AAD3GZ80"/>
<comment type="caution">
    <text evidence="2">The sequence shown here is derived from an EMBL/GenBank/DDBJ whole genome shotgun (WGS) entry which is preliminary data.</text>
</comment>
<feature type="compositionally biased region" description="Low complexity" evidence="1">
    <location>
        <begin position="471"/>
        <end position="482"/>
    </location>
</feature>
<evidence type="ECO:0000256" key="1">
    <source>
        <dbReference type="SAM" id="MobiDB-lite"/>
    </source>
</evidence>
<feature type="compositionally biased region" description="Low complexity" evidence="1">
    <location>
        <begin position="317"/>
        <end position="336"/>
    </location>
</feature>
<keyword evidence="3" id="KW-1185">Reference proteome</keyword>
<dbReference type="EMBL" id="BLLK01000019">
    <property type="protein sequence ID" value="GFH44431.1"/>
    <property type="molecule type" value="Genomic_DNA"/>
</dbReference>
<evidence type="ECO:0000313" key="2">
    <source>
        <dbReference type="EMBL" id="GFH44431.1"/>
    </source>
</evidence>
<protein>
    <submittedName>
        <fullName evidence="2">Uncharacterized protein</fullName>
    </submittedName>
</protein>
<sequence length="590" mass="67037">MGTVTSKEDQESDQKQSQLDKALDLFCACPCQATATPDVPDDLRFTIENSTMSSRIRKRTGIISSPLLETQLNMLHPLQKPYLGVATWEPIKDDYGNFMQEVDYQDYKMTGSPILQKFSKTFDEEDEFTMHDVHMIHPMTPPRFQDASSEHQDYDLRLGKTASFSSPEHSSMNSRTQMNTSPRVNENTYSIPKRRLFDEHGSLPPPPQLSPPQTPKNHSYSHSIDSNYSCPSPISMKNGYLVQHSSPSQQFSKSTIHTSPISQYTSPKSIISHTERTDIPDGTRRKNIIHINTLPSFKQGHPIKIRIQESYDGYQDTFTNGSTTTSSTDSQEGGTTPKFDAVNLSNLSLLSDMEQANFFSYDPYFSLGQYNITTLTGHQYGNGLKVVMGERYMTLQDENENVWAVIRSRHTFIPSAVIYSPKPKYNGQTPSSHRPKDLCKHGTSVELYPWAFVQKEGRRMDHDVNIYNVAQSQERSGEQSSKSQEESNGKRTRAGNDMIGGLFEKNPTLRSRHGFDEMKNHQHTIVYRLEYSTDEVGKTRVNEIPCCMLVRDPIVRDTFEVTIAPGIDPLFIICYMSVHSKMDVEPKMEL</sequence>
<evidence type="ECO:0000313" key="3">
    <source>
        <dbReference type="Proteomes" id="UP001054902"/>
    </source>
</evidence>
<feature type="compositionally biased region" description="Polar residues" evidence="1">
    <location>
        <begin position="162"/>
        <end position="190"/>
    </location>
</feature>
<feature type="region of interest" description="Disordered" evidence="1">
    <location>
        <begin position="316"/>
        <end position="336"/>
    </location>
</feature>
<feature type="compositionally biased region" description="Polar residues" evidence="1">
    <location>
        <begin position="215"/>
        <end position="232"/>
    </location>
</feature>
<proteinExistence type="predicted"/>